<reference evidence="1 2" key="1">
    <citation type="submission" date="2019-08" db="EMBL/GenBank/DDBJ databases">
        <title>Bacillus genomes from the desert of Cuatro Cienegas, Coahuila.</title>
        <authorList>
            <person name="Olmedo-Alvarez G."/>
        </authorList>
    </citation>
    <scope>NUCLEOTIDE SEQUENCE [LARGE SCALE GENOMIC DNA]</scope>
    <source>
        <strain evidence="1 2">CH98b_3T</strain>
    </source>
</reference>
<evidence type="ECO:0000313" key="1">
    <source>
        <dbReference type="EMBL" id="TYS73882.1"/>
    </source>
</evidence>
<evidence type="ECO:0000313" key="2">
    <source>
        <dbReference type="Proteomes" id="UP000324517"/>
    </source>
</evidence>
<dbReference type="PANTHER" id="PTHR37171:SF1">
    <property type="entry name" value="SERINE_THREONINE-PROTEIN KINASE YRZF-RELATED"/>
    <property type="match status" value="1"/>
</dbReference>
<keyword evidence="1" id="KW-0808">Transferase</keyword>
<dbReference type="AlphaFoldDB" id="A0A5D4THA5"/>
<comment type="caution">
    <text evidence="1">The sequence shown here is derived from an EMBL/GenBank/DDBJ whole genome shotgun (WGS) entry which is preliminary data.</text>
</comment>
<name>A0A5D4THA5_9BACI</name>
<dbReference type="InterPro" id="IPR011009">
    <property type="entry name" value="Kinase-like_dom_sf"/>
</dbReference>
<dbReference type="PANTHER" id="PTHR37171">
    <property type="entry name" value="SERINE/THREONINE-PROTEIN KINASE YRZF-RELATED"/>
    <property type="match status" value="1"/>
</dbReference>
<dbReference type="Gene3D" id="1.10.510.10">
    <property type="entry name" value="Transferase(Phosphotransferase) domain 1"/>
    <property type="match status" value="1"/>
</dbReference>
<sequence>MRGTVETDTTYQQLAESVVFKRTNKNVVVESFNNKQLTIAGSGRSAYVFKLQNTKKVLKVFYPPFEHLAKREAKIYKKLEGITYFPVMHASGQNYIVIDYIEGFTLFECLVMGKRIDEKVLNEVDHAILLAKSRGLNPSDIHLHNILITLDGNVKLIDVVRFEQVKQCNQWDDLKRGYYKFYKKKIFPRKMPSKLLLLIAYFYKRNLLNRFVT</sequence>
<dbReference type="SUPFAM" id="SSF56112">
    <property type="entry name" value="Protein kinase-like (PK-like)"/>
    <property type="match status" value="1"/>
</dbReference>
<proteinExistence type="predicted"/>
<accession>A0A5D4THA5</accession>
<gene>
    <name evidence="1" type="ORF">FZC75_06095</name>
</gene>
<organism evidence="1 2">
    <name type="scientific">Sutcliffiella horikoshii</name>
    <dbReference type="NCBI Taxonomy" id="79883"/>
    <lineage>
        <taxon>Bacteria</taxon>
        <taxon>Bacillati</taxon>
        <taxon>Bacillota</taxon>
        <taxon>Bacilli</taxon>
        <taxon>Bacillales</taxon>
        <taxon>Bacillaceae</taxon>
        <taxon>Sutcliffiella</taxon>
    </lineage>
</organism>
<dbReference type="OrthoDB" id="529320at2"/>
<dbReference type="Proteomes" id="UP000324517">
    <property type="component" value="Unassembled WGS sequence"/>
</dbReference>
<dbReference type="RefSeq" id="WP_148978741.1">
    <property type="nucleotide sequence ID" value="NZ_JBNILM010000003.1"/>
</dbReference>
<dbReference type="GO" id="GO:0016301">
    <property type="term" value="F:kinase activity"/>
    <property type="evidence" value="ECO:0007669"/>
    <property type="project" value="UniProtKB-KW"/>
</dbReference>
<keyword evidence="1" id="KW-0418">Kinase</keyword>
<dbReference type="EMBL" id="VTET01000002">
    <property type="protein sequence ID" value="TYS73882.1"/>
    <property type="molecule type" value="Genomic_DNA"/>
</dbReference>
<dbReference type="InterPro" id="IPR052396">
    <property type="entry name" value="Meiotic_Drive_Suppr_Kinase"/>
</dbReference>
<protein>
    <submittedName>
        <fullName evidence="1">Protein kinase family protein</fullName>
    </submittedName>
</protein>